<comment type="caution">
    <text evidence="11">The sequence shown here is derived from an EMBL/GenBank/DDBJ whole genome shotgun (WGS) entry which is preliminary data.</text>
</comment>
<dbReference type="Proteomes" id="UP001157914">
    <property type="component" value="Unassembled WGS sequence"/>
</dbReference>
<evidence type="ECO:0000259" key="9">
    <source>
        <dbReference type="Pfam" id="PF02706"/>
    </source>
</evidence>
<evidence type="ECO:0000256" key="4">
    <source>
        <dbReference type="ARBA" id="ARBA00022989"/>
    </source>
</evidence>
<evidence type="ECO:0000256" key="1">
    <source>
        <dbReference type="ARBA" id="ARBA00004651"/>
    </source>
</evidence>
<feature type="compositionally biased region" description="Basic residues" evidence="7">
    <location>
        <begin position="10"/>
        <end position="24"/>
    </location>
</feature>
<accession>A0ABY1PHU1</accession>
<dbReference type="InterPro" id="IPR032807">
    <property type="entry name" value="GNVR"/>
</dbReference>
<organism evidence="11 12">
    <name type="scientific">Roseibium denhamense</name>
    <dbReference type="NCBI Taxonomy" id="76305"/>
    <lineage>
        <taxon>Bacteria</taxon>
        <taxon>Pseudomonadati</taxon>
        <taxon>Pseudomonadota</taxon>
        <taxon>Alphaproteobacteria</taxon>
        <taxon>Hyphomicrobiales</taxon>
        <taxon>Stappiaceae</taxon>
        <taxon>Roseibium</taxon>
    </lineage>
</organism>
<feature type="domain" description="Polysaccharide chain length determinant N-terminal" evidence="9">
    <location>
        <begin position="52"/>
        <end position="142"/>
    </location>
</feature>
<dbReference type="InterPro" id="IPR003856">
    <property type="entry name" value="LPS_length_determ_N"/>
</dbReference>
<dbReference type="RefSeq" id="WP_155190762.1">
    <property type="nucleotide sequence ID" value="NZ_BAAAEA010000002.1"/>
</dbReference>
<keyword evidence="5 8" id="KW-0472">Membrane</keyword>
<evidence type="ECO:0000256" key="5">
    <source>
        <dbReference type="ARBA" id="ARBA00023136"/>
    </source>
</evidence>
<sequence>MQDDFDQQISRRKYAARPPVRRPARPQADLVQLRSGRYAPSDRLQVVEAPILDLQMLIRGFLRHWILVAICIVAGVLLISAFLMSLTRTYTADTSLYFDPRQLLFNVTGQADAVVPPQTIESIIDSQIQLLRSDAVLERVVARFDLEEDAEFNSGARAGDETFAVVSALKEAVSTYRDGGSYLVSLGVKTKDPMKSAILANGIADEFIAFEKSSVNQVYSGLTDALTTRLEVLAANVRAADTAVDEFRAQNDLVTAKGDLISEDRLLSLNQALLTAQQKTIEAQANLNAVSTLDLNNAVSGNLDNSVASSTLVDLRRQYASASSNVASLEAALGARHPSLSAARAALSGIQSQIRSELQRIVAAAQSELERAQREQEEISKELQTQKALSVSNAPNQGILQKLELEAETARSLYEAVLKRMQESTENQNIGLTNVRIVAYASAPLTADGPGRLSLLIAGIVGGALFGFTVAAFIIVVRLLYKSPALRSYFRDPETA</sequence>
<gene>
    <name evidence="11" type="ORF">SAMN06265374_3913</name>
</gene>
<evidence type="ECO:0000256" key="2">
    <source>
        <dbReference type="ARBA" id="ARBA00022475"/>
    </source>
</evidence>
<evidence type="ECO:0000256" key="6">
    <source>
        <dbReference type="SAM" id="Coils"/>
    </source>
</evidence>
<dbReference type="EMBL" id="FXTT01000006">
    <property type="protein sequence ID" value="SMP34780.1"/>
    <property type="molecule type" value="Genomic_DNA"/>
</dbReference>
<name>A0ABY1PHU1_9HYPH</name>
<dbReference type="InterPro" id="IPR050445">
    <property type="entry name" value="Bact_polysacc_biosynth/exp"/>
</dbReference>
<comment type="subcellular location">
    <subcellularLocation>
        <location evidence="1">Cell membrane</location>
        <topology evidence="1">Multi-pass membrane protein</topology>
    </subcellularLocation>
</comment>
<feature type="domain" description="Tyrosine-protein kinase G-rich" evidence="10">
    <location>
        <begin position="397"/>
        <end position="471"/>
    </location>
</feature>
<proteinExistence type="predicted"/>
<keyword evidence="4 8" id="KW-1133">Transmembrane helix</keyword>
<evidence type="ECO:0000256" key="8">
    <source>
        <dbReference type="SAM" id="Phobius"/>
    </source>
</evidence>
<feature type="region of interest" description="Disordered" evidence="7">
    <location>
        <begin position="1"/>
        <end position="25"/>
    </location>
</feature>
<reference evidence="11 12" key="1">
    <citation type="submission" date="2017-05" db="EMBL/GenBank/DDBJ databases">
        <authorList>
            <person name="Varghese N."/>
            <person name="Submissions S."/>
        </authorList>
    </citation>
    <scope>NUCLEOTIDE SEQUENCE [LARGE SCALE GENOMIC DNA]</scope>
    <source>
        <strain evidence="11 12">DSM 15949</strain>
    </source>
</reference>
<keyword evidence="2" id="KW-1003">Cell membrane</keyword>
<feature type="transmembrane region" description="Helical" evidence="8">
    <location>
        <begin position="65"/>
        <end position="86"/>
    </location>
</feature>
<feature type="coiled-coil region" evidence="6">
    <location>
        <begin position="312"/>
        <end position="420"/>
    </location>
</feature>
<evidence type="ECO:0000256" key="3">
    <source>
        <dbReference type="ARBA" id="ARBA00022692"/>
    </source>
</evidence>
<protein>
    <submittedName>
        <fullName evidence="11">Uncharacterized protein involved in exopolysaccharide biosynthesis</fullName>
    </submittedName>
</protein>
<dbReference type="Pfam" id="PF13807">
    <property type="entry name" value="GNVR"/>
    <property type="match status" value="1"/>
</dbReference>
<keyword evidence="6" id="KW-0175">Coiled coil</keyword>
<evidence type="ECO:0000313" key="12">
    <source>
        <dbReference type="Proteomes" id="UP001157914"/>
    </source>
</evidence>
<keyword evidence="12" id="KW-1185">Reference proteome</keyword>
<dbReference type="PANTHER" id="PTHR32309">
    <property type="entry name" value="TYROSINE-PROTEIN KINASE"/>
    <property type="match status" value="1"/>
</dbReference>
<evidence type="ECO:0000313" key="11">
    <source>
        <dbReference type="EMBL" id="SMP34780.1"/>
    </source>
</evidence>
<feature type="transmembrane region" description="Helical" evidence="8">
    <location>
        <begin position="455"/>
        <end position="481"/>
    </location>
</feature>
<evidence type="ECO:0000256" key="7">
    <source>
        <dbReference type="SAM" id="MobiDB-lite"/>
    </source>
</evidence>
<keyword evidence="3 8" id="KW-0812">Transmembrane</keyword>
<dbReference type="Pfam" id="PF02706">
    <property type="entry name" value="Wzz"/>
    <property type="match status" value="1"/>
</dbReference>
<dbReference type="PANTHER" id="PTHR32309:SF13">
    <property type="entry name" value="FERRIC ENTEROBACTIN TRANSPORT PROTEIN FEPE"/>
    <property type="match status" value="1"/>
</dbReference>
<evidence type="ECO:0000259" key="10">
    <source>
        <dbReference type="Pfam" id="PF13807"/>
    </source>
</evidence>